<dbReference type="EMBL" id="JBHTBW010000045">
    <property type="protein sequence ID" value="MFC7442090.1"/>
    <property type="molecule type" value="Genomic_DNA"/>
</dbReference>
<dbReference type="InterPro" id="IPR043129">
    <property type="entry name" value="ATPase_NBD"/>
</dbReference>
<dbReference type="PANTHER" id="PTHR18964:SF149">
    <property type="entry name" value="BIFUNCTIONAL UDP-N-ACETYLGLUCOSAMINE 2-EPIMERASE_N-ACETYLMANNOSAMINE KINASE"/>
    <property type="match status" value="1"/>
</dbReference>
<evidence type="ECO:0000256" key="1">
    <source>
        <dbReference type="ARBA" id="ARBA00006479"/>
    </source>
</evidence>
<sequence>MKVALGVDIGGTKTAIGLVDQVGNILHKEVIPTEIDWKPERMCDKIMETIRMLIAEAEVNIDTLVGIGFGVPGPIDRERGTIVCPPNLPTWHGFQMRSYLAKKLSLSILIENDANVATLAEKWLGAGKENDSFVYLTISTGVGGGFYINGDVLWGKYGNAAEVGFMVMNAAGETIEDLASGTAIVKRASALTGETLTTAEVFRRYQQGDAVMVPLVEETFRHLGIFCTNLIAFAEPEKIIIGGGVSNVGEPLFQALRNHVQQHACTPFGKKTEIVPASLRSDTGLIGAAALFLLER</sequence>
<dbReference type="Proteomes" id="UP001596500">
    <property type="component" value="Unassembled WGS sequence"/>
</dbReference>
<dbReference type="Pfam" id="PF00480">
    <property type="entry name" value="ROK"/>
    <property type="match status" value="1"/>
</dbReference>
<evidence type="ECO:0000313" key="2">
    <source>
        <dbReference type="EMBL" id="MFC7442090.1"/>
    </source>
</evidence>
<name>A0ABW2RLY4_9BACL</name>
<dbReference type="PANTHER" id="PTHR18964">
    <property type="entry name" value="ROK (REPRESSOR, ORF, KINASE) FAMILY"/>
    <property type="match status" value="1"/>
</dbReference>
<comment type="similarity">
    <text evidence="1">Belongs to the ROK (NagC/XylR) family.</text>
</comment>
<proteinExistence type="inferred from homology"/>
<organism evidence="2 3">
    <name type="scientific">Laceyella putida</name>
    <dbReference type="NCBI Taxonomy" id="110101"/>
    <lineage>
        <taxon>Bacteria</taxon>
        <taxon>Bacillati</taxon>
        <taxon>Bacillota</taxon>
        <taxon>Bacilli</taxon>
        <taxon>Bacillales</taxon>
        <taxon>Thermoactinomycetaceae</taxon>
        <taxon>Laceyella</taxon>
    </lineage>
</organism>
<dbReference type="RefSeq" id="WP_379865735.1">
    <property type="nucleotide sequence ID" value="NZ_JBHTBW010000045.1"/>
</dbReference>
<evidence type="ECO:0000313" key="3">
    <source>
        <dbReference type="Proteomes" id="UP001596500"/>
    </source>
</evidence>
<dbReference type="SUPFAM" id="SSF53067">
    <property type="entry name" value="Actin-like ATPase domain"/>
    <property type="match status" value="1"/>
</dbReference>
<comment type="caution">
    <text evidence="2">The sequence shown here is derived from an EMBL/GenBank/DDBJ whole genome shotgun (WGS) entry which is preliminary data.</text>
</comment>
<dbReference type="Gene3D" id="3.30.420.40">
    <property type="match status" value="2"/>
</dbReference>
<keyword evidence="3" id="KW-1185">Reference proteome</keyword>
<reference evidence="3" key="1">
    <citation type="journal article" date="2019" name="Int. J. Syst. Evol. Microbiol.">
        <title>The Global Catalogue of Microorganisms (GCM) 10K type strain sequencing project: providing services to taxonomists for standard genome sequencing and annotation.</title>
        <authorList>
            <consortium name="The Broad Institute Genomics Platform"/>
            <consortium name="The Broad Institute Genome Sequencing Center for Infectious Disease"/>
            <person name="Wu L."/>
            <person name="Ma J."/>
        </authorList>
    </citation>
    <scope>NUCLEOTIDE SEQUENCE [LARGE SCALE GENOMIC DNA]</scope>
    <source>
        <strain evidence="3">CGMCC 1.12942</strain>
    </source>
</reference>
<dbReference type="InterPro" id="IPR000600">
    <property type="entry name" value="ROK"/>
</dbReference>
<gene>
    <name evidence="2" type="ORF">ACFQNG_13425</name>
</gene>
<protein>
    <submittedName>
        <fullName evidence="2">ROK family protein</fullName>
    </submittedName>
</protein>
<accession>A0ABW2RLY4</accession>